<sequence>MPQSGSPLLDLYLSYDQWKEEHDALHLRLRELCNLMRWNPGNYDQPCWDSHFRKVHGMFVDFMKDWRNHLVKERKVIYPIARTAICGGKMGPSAVLEQEDAIAGQFYEAYLQGVEEGESPENCLSRLLQVLLIIAEHFRMEDETVVPAAERLMDEIEYIGS</sequence>
<accession>A0A559JQ44</accession>
<name>A0A559JQ44_9BACL</name>
<dbReference type="EMBL" id="VNJJ01000003">
    <property type="protein sequence ID" value="TVY01973.1"/>
    <property type="molecule type" value="Genomic_DNA"/>
</dbReference>
<comment type="caution">
    <text evidence="2">The sequence shown here is derived from an EMBL/GenBank/DDBJ whole genome shotgun (WGS) entry which is preliminary data.</text>
</comment>
<dbReference type="AlphaFoldDB" id="A0A559JQ44"/>
<dbReference type="OrthoDB" id="2678285at2"/>
<dbReference type="InterPro" id="IPR012312">
    <property type="entry name" value="Hemerythrin-like"/>
</dbReference>
<evidence type="ECO:0000313" key="2">
    <source>
        <dbReference type="EMBL" id="TVY01973.1"/>
    </source>
</evidence>
<gene>
    <name evidence="2" type="ORF">FPZ45_05880</name>
</gene>
<proteinExistence type="predicted"/>
<evidence type="ECO:0000259" key="1">
    <source>
        <dbReference type="Pfam" id="PF01814"/>
    </source>
</evidence>
<dbReference type="Pfam" id="PF01814">
    <property type="entry name" value="Hemerythrin"/>
    <property type="match status" value="1"/>
</dbReference>
<reference evidence="2 3" key="1">
    <citation type="submission" date="2019-07" db="EMBL/GenBank/DDBJ databases">
        <authorList>
            <person name="Kim J."/>
        </authorList>
    </citation>
    <scope>NUCLEOTIDE SEQUENCE [LARGE SCALE GENOMIC DNA]</scope>
    <source>
        <strain evidence="2 3">G13</strain>
    </source>
</reference>
<evidence type="ECO:0000313" key="3">
    <source>
        <dbReference type="Proteomes" id="UP000316330"/>
    </source>
</evidence>
<dbReference type="Proteomes" id="UP000316330">
    <property type="component" value="Unassembled WGS sequence"/>
</dbReference>
<feature type="domain" description="Hemerythrin-like" evidence="1">
    <location>
        <begin position="15"/>
        <end position="149"/>
    </location>
</feature>
<protein>
    <submittedName>
        <fullName evidence="2">Hemerythrin domain-containing protein</fullName>
    </submittedName>
</protein>
<keyword evidence="3" id="KW-1185">Reference proteome</keyword>
<organism evidence="2 3">
    <name type="scientific">Cohnella terricola</name>
    <dbReference type="NCBI Taxonomy" id="1289167"/>
    <lineage>
        <taxon>Bacteria</taxon>
        <taxon>Bacillati</taxon>
        <taxon>Bacillota</taxon>
        <taxon>Bacilli</taxon>
        <taxon>Bacillales</taxon>
        <taxon>Paenibacillaceae</taxon>
        <taxon>Cohnella</taxon>
    </lineage>
</organism>
<dbReference type="Gene3D" id="1.20.120.520">
    <property type="entry name" value="nmb1532 protein domain like"/>
    <property type="match status" value="1"/>
</dbReference>
<dbReference type="RefSeq" id="WP_144699405.1">
    <property type="nucleotide sequence ID" value="NZ_VNJJ01000003.1"/>
</dbReference>